<dbReference type="InterPro" id="IPR051678">
    <property type="entry name" value="AGP_Transferase"/>
</dbReference>
<reference evidence="2" key="1">
    <citation type="journal article" date="2020" name="Stud. Mycol.">
        <title>101 Dothideomycetes genomes: a test case for predicting lifestyles and emergence of pathogens.</title>
        <authorList>
            <person name="Haridas S."/>
            <person name="Albert R."/>
            <person name="Binder M."/>
            <person name="Bloem J."/>
            <person name="Labutti K."/>
            <person name="Salamov A."/>
            <person name="Andreopoulos B."/>
            <person name="Baker S."/>
            <person name="Barry K."/>
            <person name="Bills G."/>
            <person name="Bluhm B."/>
            <person name="Cannon C."/>
            <person name="Castanera R."/>
            <person name="Culley D."/>
            <person name="Daum C."/>
            <person name="Ezra D."/>
            <person name="Gonzalez J."/>
            <person name="Henrissat B."/>
            <person name="Kuo A."/>
            <person name="Liang C."/>
            <person name="Lipzen A."/>
            <person name="Lutzoni F."/>
            <person name="Magnuson J."/>
            <person name="Mondo S."/>
            <person name="Nolan M."/>
            <person name="Ohm R."/>
            <person name="Pangilinan J."/>
            <person name="Park H.-J."/>
            <person name="Ramirez L."/>
            <person name="Alfaro M."/>
            <person name="Sun H."/>
            <person name="Tritt A."/>
            <person name="Yoshinaga Y."/>
            <person name="Zwiers L.-H."/>
            <person name="Turgeon B."/>
            <person name="Goodwin S."/>
            <person name="Spatafora J."/>
            <person name="Crous P."/>
            <person name="Grigoriev I."/>
        </authorList>
    </citation>
    <scope>NUCLEOTIDE SEQUENCE</scope>
    <source>
        <strain evidence="2">CBS 123094</strain>
    </source>
</reference>
<dbReference type="PANTHER" id="PTHR21310:SF55">
    <property type="entry name" value="AMINOGLYCOSIDE PHOSPHOTRANSFERASE DOMAIN-CONTAINING PROTEIN"/>
    <property type="match status" value="1"/>
</dbReference>
<dbReference type="OrthoDB" id="2906425at2759"/>
<dbReference type="AlphaFoldDB" id="A0A6A5X3C9"/>
<name>A0A6A5X3C9_9PLEO</name>
<keyword evidence="2" id="KW-0418">Kinase</keyword>
<sequence>MTYQFLKQQGTKNIPLVEAMHQYGKSGDPFQFTVMSRAKGVPLQSVWHGLSSEERKGYAEQVTAALRELRKFTSPVPRRVDGSPLWDNIIGRCYVSKKCQNIKNTTEEWLGSIDEELRFGIARSYRTLDKDFIEAKLKELKADFPDGAPYVLTHGDLHFENIIVNNGKIEAIIDWETAGYYPWWFERFASLNRVYSSGAGELFGTVWAELDPDHDPKQFKDKVSNHVRPLESAYYFCLLEHTEDLDVWRRPAFCECKPYGGVIYRRDWDAELEHKIDYKGEKQKIIL</sequence>
<evidence type="ECO:0000259" key="1">
    <source>
        <dbReference type="Pfam" id="PF01636"/>
    </source>
</evidence>
<accession>A0A6A5X3C9</accession>
<keyword evidence="2" id="KW-0808">Transferase</keyword>
<dbReference type="SUPFAM" id="SSF56112">
    <property type="entry name" value="Protein kinase-like (PK-like)"/>
    <property type="match status" value="1"/>
</dbReference>
<dbReference type="InterPro" id="IPR002575">
    <property type="entry name" value="Aminoglycoside_PTrfase"/>
</dbReference>
<keyword evidence="3" id="KW-1185">Reference proteome</keyword>
<evidence type="ECO:0000313" key="3">
    <source>
        <dbReference type="Proteomes" id="UP000799779"/>
    </source>
</evidence>
<dbReference type="Gene3D" id="3.90.1200.10">
    <property type="match status" value="1"/>
</dbReference>
<dbReference type="GO" id="GO:0016301">
    <property type="term" value="F:kinase activity"/>
    <property type="evidence" value="ECO:0007669"/>
    <property type="project" value="UniProtKB-KW"/>
</dbReference>
<proteinExistence type="predicted"/>
<dbReference type="PANTHER" id="PTHR21310">
    <property type="entry name" value="AMINOGLYCOSIDE PHOSPHOTRANSFERASE-RELATED-RELATED"/>
    <property type="match status" value="1"/>
</dbReference>
<gene>
    <name evidence="2" type="ORF">P154DRAFT_420183</name>
</gene>
<dbReference type="EMBL" id="ML977557">
    <property type="protein sequence ID" value="KAF2007391.1"/>
    <property type="molecule type" value="Genomic_DNA"/>
</dbReference>
<dbReference type="InterPro" id="IPR011009">
    <property type="entry name" value="Kinase-like_dom_sf"/>
</dbReference>
<dbReference type="Proteomes" id="UP000799779">
    <property type="component" value="Unassembled WGS sequence"/>
</dbReference>
<evidence type="ECO:0000313" key="2">
    <source>
        <dbReference type="EMBL" id="KAF2007391.1"/>
    </source>
</evidence>
<feature type="domain" description="Aminoglycoside phosphotransferase" evidence="1">
    <location>
        <begin position="4"/>
        <end position="201"/>
    </location>
</feature>
<organism evidence="2 3">
    <name type="scientific">Amniculicola lignicola CBS 123094</name>
    <dbReference type="NCBI Taxonomy" id="1392246"/>
    <lineage>
        <taxon>Eukaryota</taxon>
        <taxon>Fungi</taxon>
        <taxon>Dikarya</taxon>
        <taxon>Ascomycota</taxon>
        <taxon>Pezizomycotina</taxon>
        <taxon>Dothideomycetes</taxon>
        <taxon>Pleosporomycetidae</taxon>
        <taxon>Pleosporales</taxon>
        <taxon>Amniculicolaceae</taxon>
        <taxon>Amniculicola</taxon>
    </lineage>
</organism>
<dbReference type="Pfam" id="PF01636">
    <property type="entry name" value="APH"/>
    <property type="match status" value="1"/>
</dbReference>
<protein>
    <submittedName>
        <fullName evidence="2">Kinase-like protein</fullName>
    </submittedName>
</protein>